<dbReference type="InterPro" id="IPR015943">
    <property type="entry name" value="WD40/YVTN_repeat-like_dom_sf"/>
</dbReference>
<accession>A0A6I3KXM4</accession>
<dbReference type="Proteomes" id="UP000432464">
    <property type="component" value="Unassembled WGS sequence"/>
</dbReference>
<reference evidence="3 4" key="1">
    <citation type="submission" date="2019-11" db="EMBL/GenBank/DDBJ databases">
        <title>Nocardia sp. nov. CT2-14 isolated from soil.</title>
        <authorList>
            <person name="Kanchanasin P."/>
            <person name="Tanasupawat S."/>
            <person name="Yuki M."/>
            <person name="Kudo T."/>
        </authorList>
    </citation>
    <scope>NUCLEOTIDE SEQUENCE [LARGE SCALE GENOMIC DNA]</scope>
    <source>
        <strain evidence="3 4">CT2-14</strain>
    </source>
</reference>
<dbReference type="PANTHER" id="PTHR47199:SF2">
    <property type="entry name" value="PHOTOSYSTEM II STABILITY_ASSEMBLY FACTOR HCF136, CHLOROPLASTIC"/>
    <property type="match status" value="1"/>
</dbReference>
<dbReference type="Gene3D" id="2.130.10.10">
    <property type="entry name" value="YVTN repeat-like/Quinoprotein amine dehydrogenase"/>
    <property type="match status" value="2"/>
</dbReference>
<protein>
    <recommendedName>
        <fullName evidence="2">Sialidase domain-containing protein</fullName>
    </recommendedName>
</protein>
<dbReference type="InterPro" id="IPR011040">
    <property type="entry name" value="Sialidase"/>
</dbReference>
<keyword evidence="4" id="KW-1185">Reference proteome</keyword>
<dbReference type="Pfam" id="PF13088">
    <property type="entry name" value="BNR_2"/>
    <property type="match status" value="1"/>
</dbReference>
<evidence type="ECO:0000313" key="4">
    <source>
        <dbReference type="Proteomes" id="UP000432464"/>
    </source>
</evidence>
<gene>
    <name evidence="3" type="ORF">GLP40_15790</name>
</gene>
<sequence length="401" mass="41366">MGLRANPVVVAGVIGVGVPVLAAGLVAGLTINTGETGPDATTSTSEPAATGPATTATALPSPTATTAVEPEAVGFQPDSITFITAEEGWVLGRVYPCDTEPCRALRHTTDGGRTWQQAPLPAPLRTATKTGWVKFADAHNGWIRADSKLFSTHDGGTTWRPVDLDVNAVVDAWTLSVSEDGVHIAAAQPGEKTVLFSSPLTSDSWSETTDIPVASGGGPDPSASVTVIGSRAWLVVANRTQAGARLVDGTWSQWKLPCGGNGPADWHALSERRVLALCGRPGPGTNDTATTHLMTSTDGGVTFTETGQLAATLSRDAALVPADATHLVAALGEHLLTSTDGGATWTTTYTAPDQGWTETSGSFVSDTNGFVIMTRTGAEHHASILLATQDAGRTWTPVTLG</sequence>
<dbReference type="RefSeq" id="WP_154788705.1">
    <property type="nucleotide sequence ID" value="NZ_WMBB01000007.1"/>
</dbReference>
<organism evidence="3 4">
    <name type="scientific">Nocardia aurantiaca</name>
    <dbReference type="NCBI Taxonomy" id="2675850"/>
    <lineage>
        <taxon>Bacteria</taxon>
        <taxon>Bacillati</taxon>
        <taxon>Actinomycetota</taxon>
        <taxon>Actinomycetes</taxon>
        <taxon>Mycobacteriales</taxon>
        <taxon>Nocardiaceae</taxon>
        <taxon>Nocardia</taxon>
    </lineage>
</organism>
<comment type="caution">
    <text evidence="3">The sequence shown here is derived from an EMBL/GenBank/DDBJ whole genome shotgun (WGS) entry which is preliminary data.</text>
</comment>
<name>A0A6I3KXM4_9NOCA</name>
<evidence type="ECO:0000313" key="3">
    <source>
        <dbReference type="EMBL" id="MTE14221.1"/>
    </source>
</evidence>
<feature type="domain" description="Sialidase" evidence="2">
    <location>
        <begin position="279"/>
        <end position="399"/>
    </location>
</feature>
<feature type="compositionally biased region" description="Low complexity" evidence="1">
    <location>
        <begin position="40"/>
        <end position="60"/>
    </location>
</feature>
<dbReference type="AlphaFoldDB" id="A0A6I3KXM4"/>
<proteinExistence type="predicted"/>
<feature type="region of interest" description="Disordered" evidence="1">
    <location>
        <begin position="32"/>
        <end position="60"/>
    </location>
</feature>
<dbReference type="PANTHER" id="PTHR47199">
    <property type="entry name" value="PHOTOSYSTEM II STABILITY/ASSEMBLY FACTOR HCF136, CHLOROPLASTIC"/>
    <property type="match status" value="1"/>
</dbReference>
<dbReference type="SUPFAM" id="SSF110296">
    <property type="entry name" value="Oligoxyloglucan reducing end-specific cellobiohydrolase"/>
    <property type="match status" value="2"/>
</dbReference>
<evidence type="ECO:0000256" key="1">
    <source>
        <dbReference type="SAM" id="MobiDB-lite"/>
    </source>
</evidence>
<evidence type="ECO:0000259" key="2">
    <source>
        <dbReference type="Pfam" id="PF13088"/>
    </source>
</evidence>
<dbReference type="CDD" id="cd15482">
    <property type="entry name" value="Sialidase_non-viral"/>
    <property type="match status" value="1"/>
</dbReference>
<dbReference type="EMBL" id="WMBB01000007">
    <property type="protein sequence ID" value="MTE14221.1"/>
    <property type="molecule type" value="Genomic_DNA"/>
</dbReference>